<gene>
    <name evidence="1" type="ORF">YRYPWZST_CDS0238</name>
</gene>
<name>A0AAU8GF65_9CAUD</name>
<sequence length="61" mass="7179">MSRVINIKVPDSFDNEWLVKQLRDLDFRLEELVESEDDEERFNKLGACLDIVNAVQEYAGY</sequence>
<proteinExistence type="predicted"/>
<protein>
    <submittedName>
        <fullName evidence="1">Uncharacterized protein</fullName>
    </submittedName>
</protein>
<dbReference type="EMBL" id="PP856722">
    <property type="protein sequence ID" value="XCH40639.1"/>
    <property type="molecule type" value="Genomic_DNA"/>
</dbReference>
<reference evidence="1" key="1">
    <citation type="submission" date="2024-05" db="EMBL/GenBank/DDBJ databases">
        <authorList>
            <person name="Mugo M.M."/>
            <person name="Musyoki A.M."/>
            <person name="Makumi A.M."/>
            <person name="Mutai I."/>
            <person name="Drechsel O."/>
            <person name="Kering K.K."/>
            <person name="Muturi P."/>
            <person name="Mbae C.K."/>
            <person name="Kariuki S.M."/>
        </authorList>
    </citation>
    <scope>NUCLEOTIDE SEQUENCE</scope>
</reference>
<accession>A0AAU8GF65</accession>
<evidence type="ECO:0000313" key="1">
    <source>
        <dbReference type="EMBL" id="XCH40639.1"/>
    </source>
</evidence>
<organism evidence="1">
    <name type="scientific">Salmonella phage vB_SEnST11_KE23</name>
    <dbReference type="NCBI Taxonomy" id="3161174"/>
    <lineage>
        <taxon>Viruses</taxon>
        <taxon>Duplodnaviria</taxon>
        <taxon>Heunggongvirae</taxon>
        <taxon>Uroviricota</taxon>
        <taxon>Caudoviricetes</taxon>
        <taxon>Vequintavirinae</taxon>
        <taxon>Seunavirus</taxon>
    </lineage>
</organism>